<proteinExistence type="predicted"/>
<dbReference type="AlphaFoldDB" id="A0A4Y7T3X9"/>
<gene>
    <name evidence="1" type="ORF">FA13DRAFT_1793824</name>
</gene>
<reference evidence="1 2" key="1">
    <citation type="journal article" date="2019" name="Nat. Ecol. Evol.">
        <title>Megaphylogeny resolves global patterns of mushroom evolution.</title>
        <authorList>
            <person name="Varga T."/>
            <person name="Krizsan K."/>
            <person name="Foldi C."/>
            <person name="Dima B."/>
            <person name="Sanchez-Garcia M."/>
            <person name="Sanchez-Ramirez S."/>
            <person name="Szollosi G.J."/>
            <person name="Szarkandi J.G."/>
            <person name="Papp V."/>
            <person name="Albert L."/>
            <person name="Andreopoulos W."/>
            <person name="Angelini C."/>
            <person name="Antonin V."/>
            <person name="Barry K.W."/>
            <person name="Bougher N.L."/>
            <person name="Buchanan P."/>
            <person name="Buyck B."/>
            <person name="Bense V."/>
            <person name="Catcheside P."/>
            <person name="Chovatia M."/>
            <person name="Cooper J."/>
            <person name="Damon W."/>
            <person name="Desjardin D."/>
            <person name="Finy P."/>
            <person name="Geml J."/>
            <person name="Haridas S."/>
            <person name="Hughes K."/>
            <person name="Justo A."/>
            <person name="Karasinski D."/>
            <person name="Kautmanova I."/>
            <person name="Kiss B."/>
            <person name="Kocsube S."/>
            <person name="Kotiranta H."/>
            <person name="LaButti K.M."/>
            <person name="Lechner B.E."/>
            <person name="Liimatainen K."/>
            <person name="Lipzen A."/>
            <person name="Lukacs Z."/>
            <person name="Mihaltcheva S."/>
            <person name="Morgado L.N."/>
            <person name="Niskanen T."/>
            <person name="Noordeloos M.E."/>
            <person name="Ohm R.A."/>
            <person name="Ortiz-Santana B."/>
            <person name="Ovrebo C."/>
            <person name="Racz N."/>
            <person name="Riley R."/>
            <person name="Savchenko A."/>
            <person name="Shiryaev A."/>
            <person name="Soop K."/>
            <person name="Spirin V."/>
            <person name="Szebenyi C."/>
            <person name="Tomsovsky M."/>
            <person name="Tulloss R.E."/>
            <person name="Uehling J."/>
            <person name="Grigoriev I.V."/>
            <person name="Vagvolgyi C."/>
            <person name="Papp T."/>
            <person name="Martin F.M."/>
            <person name="Miettinen O."/>
            <person name="Hibbett D.S."/>
            <person name="Nagy L.G."/>
        </authorList>
    </citation>
    <scope>NUCLEOTIDE SEQUENCE [LARGE SCALE GENOMIC DNA]</scope>
    <source>
        <strain evidence="1 2">FP101781</strain>
    </source>
</reference>
<keyword evidence="2" id="KW-1185">Reference proteome</keyword>
<dbReference type="EMBL" id="QPFP01000031">
    <property type="protein sequence ID" value="TEB28664.1"/>
    <property type="molecule type" value="Genomic_DNA"/>
</dbReference>
<sequence length="341" mass="39083">MLTPSAPFAFPLCEDTFSCEDTITYDESTTYEGTPPPHNPATLCISQEDAFTAQCDALVQSLTSFWSSQLASHFRLLYLDEALITAVPPDSDPRLAFTESAYTVKLSKLPGQVRGCVEEFSEAIKRIGYVGVDEGIEMTPWQRYMLWKASCCSNGSGEGVEVRYSDCVRGWRYDYAQACALLHEIKDIAQTYKDPSFPSHLTYFIGDQEFCQVNDQARWDVLRAVKTAFLTFCEMDRVTFQGMGASVYQYRGDLGMVRFRMDWDGEFDLFLHNFLEYVFWLCPYPDVDLLPEVTYGDLEREIMRLRERRPDLDVPVEWEEPFGGSAFGAVGESEREFQYFQ</sequence>
<comment type="caution">
    <text evidence="1">The sequence shown here is derived from an EMBL/GenBank/DDBJ whole genome shotgun (WGS) entry which is preliminary data.</text>
</comment>
<organism evidence="1 2">
    <name type="scientific">Coprinellus micaceus</name>
    <name type="common">Glistening ink-cap mushroom</name>
    <name type="synonym">Coprinus micaceus</name>
    <dbReference type="NCBI Taxonomy" id="71717"/>
    <lineage>
        <taxon>Eukaryota</taxon>
        <taxon>Fungi</taxon>
        <taxon>Dikarya</taxon>
        <taxon>Basidiomycota</taxon>
        <taxon>Agaricomycotina</taxon>
        <taxon>Agaricomycetes</taxon>
        <taxon>Agaricomycetidae</taxon>
        <taxon>Agaricales</taxon>
        <taxon>Agaricineae</taxon>
        <taxon>Psathyrellaceae</taxon>
        <taxon>Coprinellus</taxon>
    </lineage>
</organism>
<dbReference type="Proteomes" id="UP000298030">
    <property type="component" value="Unassembled WGS sequence"/>
</dbReference>
<dbReference type="OrthoDB" id="3121662at2759"/>
<evidence type="ECO:0000313" key="2">
    <source>
        <dbReference type="Proteomes" id="UP000298030"/>
    </source>
</evidence>
<evidence type="ECO:0000313" key="1">
    <source>
        <dbReference type="EMBL" id="TEB28664.1"/>
    </source>
</evidence>
<protein>
    <submittedName>
        <fullName evidence="1">Uncharacterized protein</fullName>
    </submittedName>
</protein>
<name>A0A4Y7T3X9_COPMI</name>
<accession>A0A4Y7T3X9</accession>